<evidence type="ECO:0000256" key="1">
    <source>
        <dbReference type="ARBA" id="ARBA00004141"/>
    </source>
</evidence>
<dbReference type="PANTHER" id="PTHR19241">
    <property type="entry name" value="ATP-BINDING CASSETTE TRANSPORTER"/>
    <property type="match status" value="1"/>
</dbReference>
<feature type="compositionally biased region" description="Gly residues" evidence="6">
    <location>
        <begin position="663"/>
        <end position="722"/>
    </location>
</feature>
<comment type="caution">
    <text evidence="9">The sequence shown here is derived from an EMBL/GenBank/DDBJ whole genome shotgun (WGS) entry which is preliminary data.</text>
</comment>
<reference evidence="9 10" key="1">
    <citation type="journal article" date="2020" name="Nat. Food">
        <title>A phased Vanilla planifolia genome enables genetic improvement of flavour and production.</title>
        <authorList>
            <person name="Hasing T."/>
            <person name="Tang H."/>
            <person name="Brym M."/>
            <person name="Khazi F."/>
            <person name="Huang T."/>
            <person name="Chambers A.H."/>
        </authorList>
    </citation>
    <scope>NUCLEOTIDE SEQUENCE [LARGE SCALE GENOMIC DNA]</scope>
    <source>
        <tissue evidence="9">Leaf</tissue>
    </source>
</reference>
<dbReference type="Gene3D" id="3.40.50.300">
    <property type="entry name" value="P-loop containing nucleotide triphosphate hydrolases"/>
    <property type="match status" value="2"/>
</dbReference>
<feature type="domain" description="ABC-2 type transporter transmembrane" evidence="8">
    <location>
        <begin position="459"/>
        <end position="516"/>
    </location>
</feature>
<comment type="subcellular location">
    <subcellularLocation>
        <location evidence="1">Membrane</location>
        <topology evidence="1">Multi-pass membrane protein</topology>
    </subcellularLocation>
</comment>
<dbReference type="EMBL" id="JADCNM010000013">
    <property type="protein sequence ID" value="KAG0456236.1"/>
    <property type="molecule type" value="Genomic_DNA"/>
</dbReference>
<feature type="region of interest" description="Disordered" evidence="6">
    <location>
        <begin position="626"/>
        <end position="765"/>
    </location>
</feature>
<dbReference type="AlphaFoldDB" id="A0A835UEB0"/>
<accession>A0A835UEB0</accession>
<feature type="transmembrane region" description="Helical" evidence="7">
    <location>
        <begin position="524"/>
        <end position="541"/>
    </location>
</feature>
<evidence type="ECO:0000256" key="3">
    <source>
        <dbReference type="ARBA" id="ARBA00022692"/>
    </source>
</evidence>
<evidence type="ECO:0000256" key="6">
    <source>
        <dbReference type="SAM" id="MobiDB-lite"/>
    </source>
</evidence>
<evidence type="ECO:0000256" key="7">
    <source>
        <dbReference type="SAM" id="Phobius"/>
    </source>
</evidence>
<dbReference type="InterPro" id="IPR013525">
    <property type="entry name" value="ABC2_TM"/>
</dbReference>
<feature type="compositionally biased region" description="Gly residues" evidence="6">
    <location>
        <begin position="732"/>
        <end position="746"/>
    </location>
</feature>
<organism evidence="9 10">
    <name type="scientific">Vanilla planifolia</name>
    <name type="common">Vanilla</name>
    <dbReference type="NCBI Taxonomy" id="51239"/>
    <lineage>
        <taxon>Eukaryota</taxon>
        <taxon>Viridiplantae</taxon>
        <taxon>Streptophyta</taxon>
        <taxon>Embryophyta</taxon>
        <taxon>Tracheophyta</taxon>
        <taxon>Spermatophyta</taxon>
        <taxon>Magnoliopsida</taxon>
        <taxon>Liliopsida</taxon>
        <taxon>Asparagales</taxon>
        <taxon>Orchidaceae</taxon>
        <taxon>Vanilloideae</taxon>
        <taxon>Vanilleae</taxon>
        <taxon>Vanilla</taxon>
    </lineage>
</organism>
<dbReference type="InterPro" id="IPR027417">
    <property type="entry name" value="P-loop_NTPase"/>
</dbReference>
<evidence type="ECO:0000313" key="10">
    <source>
        <dbReference type="Proteomes" id="UP000639772"/>
    </source>
</evidence>
<dbReference type="OrthoDB" id="66620at2759"/>
<evidence type="ECO:0000256" key="2">
    <source>
        <dbReference type="ARBA" id="ARBA00022448"/>
    </source>
</evidence>
<sequence>MEDRESNAVVGVEDTMQWAAAEELSSAGGRYATYPQEVDVKKMGLSARQEFINRIFTIEIVSELVRREKAKGIIPDPEVNLFMKVTSTEGARSGLQTDYIIRILGLDTCADTIVGNQMLRGISGGQRKRFTTGEMIVGLMKTLFMDEITTGLDSQTTHHIVKTLQQIVHLGEASIIMSLLQAAQETFNLFDDIILLAGDKDQEQYWADESKPYQFISAAEFSKRFKQFHVGQDLECKLSVPFDNKKNYGASLVFTKHFVPLKELLIASISKEWILIRRNTFTLFYREIQLVIVALITSSIFMRRKMQASTEAEIGTYTGAIFFSLSLHINYGFPENLSDWIIKIPMKFVNEIMELIELDQLKDALVGIPGVSGLSTEQRKRLTIAVELVANPSIIFMDEPTSGLVARAAAIVMRTVRSTVQTGRTVLCTIHQPSIDIFECFDEAQYQNGQHAKQTTAWKNSADLHSVIGAMHLAVLYVGFCNRTTVQPLIASERTVFYRENTAGMYTALPYALSQVSFPSLQCSFLSFLYFTYFGMLAMALSPNMQAAAILSSSFFILFTPLSGFIIPKTEFPTWWAWFYWICPTAWTLQGLIVTQYGSRRDSKEERHDYNTKSKTVDDKACVGGDGGRGKGKMGGNCGKGKGKAGGGEEGGGGGDGNKDGNGLKGGSGGKGKGSDGGGGDGVVRNGIGGKGNVGGEGAGKKGGNGKGKAVGGGVRNGIGMKGKGKEDGDGFGKGNGVGKEVGLGKGKGKGKKGGLGKGIGKGKG</sequence>
<feature type="compositionally biased region" description="Basic residues" evidence="6">
    <location>
        <begin position="747"/>
        <end position="765"/>
    </location>
</feature>
<proteinExistence type="predicted"/>
<keyword evidence="2" id="KW-0813">Transport</keyword>
<evidence type="ECO:0000256" key="5">
    <source>
        <dbReference type="ARBA" id="ARBA00023136"/>
    </source>
</evidence>
<dbReference type="Proteomes" id="UP000639772">
    <property type="component" value="Chromosome 13"/>
</dbReference>
<evidence type="ECO:0000256" key="4">
    <source>
        <dbReference type="ARBA" id="ARBA00022989"/>
    </source>
</evidence>
<feature type="transmembrane region" description="Helical" evidence="7">
    <location>
        <begin position="548"/>
        <end position="567"/>
    </location>
</feature>
<name>A0A835UEB0_VANPL</name>
<gene>
    <name evidence="9" type="ORF">HPP92_024024</name>
</gene>
<dbReference type="GO" id="GO:0140359">
    <property type="term" value="F:ABC-type transporter activity"/>
    <property type="evidence" value="ECO:0007669"/>
    <property type="project" value="InterPro"/>
</dbReference>
<dbReference type="GO" id="GO:0005886">
    <property type="term" value="C:plasma membrane"/>
    <property type="evidence" value="ECO:0007669"/>
    <property type="project" value="UniProtKB-ARBA"/>
</dbReference>
<protein>
    <recommendedName>
        <fullName evidence="8">ABC-2 type transporter transmembrane domain-containing protein</fullName>
    </recommendedName>
</protein>
<dbReference type="SUPFAM" id="SSF52540">
    <property type="entry name" value="P-loop containing nucleoside triphosphate hydrolases"/>
    <property type="match status" value="2"/>
</dbReference>
<feature type="compositionally biased region" description="Gly residues" evidence="6">
    <location>
        <begin position="633"/>
        <end position="656"/>
    </location>
</feature>
<evidence type="ECO:0000259" key="8">
    <source>
        <dbReference type="Pfam" id="PF01061"/>
    </source>
</evidence>
<evidence type="ECO:0000313" key="9">
    <source>
        <dbReference type="EMBL" id="KAG0456236.1"/>
    </source>
</evidence>
<feature type="transmembrane region" description="Helical" evidence="7">
    <location>
        <begin position="579"/>
        <end position="598"/>
    </location>
</feature>
<dbReference type="Pfam" id="PF01061">
    <property type="entry name" value="ABC2_membrane"/>
    <property type="match status" value="2"/>
</dbReference>
<feature type="domain" description="ABC-2 type transporter transmembrane" evidence="8">
    <location>
        <begin position="523"/>
        <end position="597"/>
    </location>
</feature>
<keyword evidence="5 7" id="KW-0472">Membrane</keyword>
<keyword evidence="3 7" id="KW-0812">Transmembrane</keyword>
<keyword evidence="4 7" id="KW-1133">Transmembrane helix</keyword>